<proteinExistence type="predicted"/>
<dbReference type="Pfam" id="PF13181">
    <property type="entry name" value="TPR_8"/>
    <property type="match status" value="1"/>
</dbReference>
<dbReference type="EMBL" id="JAMXLY010000005">
    <property type="protein sequence ID" value="MCO6024679.1"/>
    <property type="molecule type" value="Genomic_DNA"/>
</dbReference>
<organism evidence="2 3">
    <name type="scientific">Segatella cerevisiae</name>
    <dbReference type="NCBI Taxonomy" id="2053716"/>
    <lineage>
        <taxon>Bacteria</taxon>
        <taxon>Pseudomonadati</taxon>
        <taxon>Bacteroidota</taxon>
        <taxon>Bacteroidia</taxon>
        <taxon>Bacteroidales</taxon>
        <taxon>Prevotellaceae</taxon>
        <taxon>Segatella</taxon>
    </lineage>
</organism>
<protein>
    <submittedName>
        <fullName evidence="2">Tetratricopeptide repeat protein</fullName>
    </submittedName>
</protein>
<evidence type="ECO:0000313" key="2">
    <source>
        <dbReference type="EMBL" id="MCO6024679.1"/>
    </source>
</evidence>
<dbReference type="Gene3D" id="1.25.40.10">
    <property type="entry name" value="Tetratricopeptide repeat domain"/>
    <property type="match status" value="1"/>
</dbReference>
<evidence type="ECO:0000313" key="3">
    <source>
        <dbReference type="Proteomes" id="UP001204015"/>
    </source>
</evidence>
<evidence type="ECO:0000256" key="1">
    <source>
        <dbReference type="PROSITE-ProRule" id="PRU00339"/>
    </source>
</evidence>
<accession>A0ABT1BUP7</accession>
<dbReference type="Pfam" id="PF14559">
    <property type="entry name" value="TPR_19"/>
    <property type="match status" value="1"/>
</dbReference>
<name>A0ABT1BUP7_9BACT</name>
<dbReference type="PROSITE" id="PS50005">
    <property type="entry name" value="TPR"/>
    <property type="match status" value="1"/>
</dbReference>
<dbReference type="PANTHER" id="PTHR12558:SF13">
    <property type="entry name" value="CELL DIVISION CYCLE PROTEIN 27 HOMOLOG"/>
    <property type="match status" value="1"/>
</dbReference>
<sequence>MRNSYYDTPDFRRLLREYEQARGKGEQIFMDSDDLIRICEYYQASGYEAKALEGARYALQLFPGAIEPLAFLSRYFLLVKNDAEKAKKYADKIQDKSDADYFYLNAEIMIVQQEPEKADRYLLDQISIVEAEEDEEDISIQDYYFDVATLFSDYSFFTLAKKWLDKCKETSQSDYEELYASIAVGLGDYDKANQIYEEMLGKNPFSEDLWNKLASSQFLQGDYKDAIQSSEFAIAINTENEEAILNKANGLYSLGNYAEAEKFFKKYTQLVPDSETGELFLGITLSHLNRPGAALIHIKKAELLSDKDNPDIKEIYEQLAFTESKLGHLEEAIRYIDEAMTMPNCDKDELKVLKGHIYLENKMYKEGQRCYEEAIDHTTSPQVFFRSAVSFYENGLFLTAYEMFQTILLAPHENWNKGFSYLAACARELQKDEEYRKYLKIAVEKNPKEAKKILGKFFPDGMEPSQYMTYLETLH</sequence>
<dbReference type="SMART" id="SM00028">
    <property type="entry name" value="TPR"/>
    <property type="match status" value="4"/>
</dbReference>
<dbReference type="InterPro" id="IPR019734">
    <property type="entry name" value="TPR_rpt"/>
</dbReference>
<gene>
    <name evidence="2" type="ORF">NG821_02285</name>
</gene>
<reference evidence="2 3" key="1">
    <citation type="submission" date="2022-06" db="EMBL/GenBank/DDBJ databases">
        <title>A taxonomic note on the genus Prevotella: Description of four novel genera and emended description of the genera Hallella and Xylanibacter.</title>
        <authorList>
            <person name="Hitch T.C.A."/>
        </authorList>
    </citation>
    <scope>NUCLEOTIDE SEQUENCE [LARGE SCALE GENOMIC DNA]</scope>
    <source>
        <strain evidence="2 3">DSM 100619</strain>
    </source>
</reference>
<keyword evidence="3" id="KW-1185">Reference proteome</keyword>
<dbReference type="Proteomes" id="UP001204015">
    <property type="component" value="Unassembled WGS sequence"/>
</dbReference>
<dbReference type="PANTHER" id="PTHR12558">
    <property type="entry name" value="CELL DIVISION CYCLE 16,23,27"/>
    <property type="match status" value="1"/>
</dbReference>
<keyword evidence="1" id="KW-0802">TPR repeat</keyword>
<comment type="caution">
    <text evidence="2">The sequence shown here is derived from an EMBL/GenBank/DDBJ whole genome shotgun (WGS) entry which is preliminary data.</text>
</comment>
<dbReference type="InterPro" id="IPR011990">
    <property type="entry name" value="TPR-like_helical_dom_sf"/>
</dbReference>
<dbReference type="SUPFAM" id="SSF48452">
    <property type="entry name" value="TPR-like"/>
    <property type="match status" value="2"/>
</dbReference>
<feature type="repeat" description="TPR" evidence="1">
    <location>
        <begin position="241"/>
        <end position="274"/>
    </location>
</feature>
<dbReference type="RefSeq" id="WP_252760041.1">
    <property type="nucleotide sequence ID" value="NZ_JAMXLY010000005.1"/>
</dbReference>